<accession>A0A091CU71</accession>
<feature type="compositionally biased region" description="Low complexity" evidence="1">
    <location>
        <begin position="43"/>
        <end position="54"/>
    </location>
</feature>
<dbReference type="EMBL" id="KN124199">
    <property type="protein sequence ID" value="KFO22017.1"/>
    <property type="molecule type" value="Genomic_DNA"/>
</dbReference>
<evidence type="ECO:0000313" key="3">
    <source>
        <dbReference type="Proteomes" id="UP000028990"/>
    </source>
</evidence>
<evidence type="ECO:0000313" key="2">
    <source>
        <dbReference type="EMBL" id="KFO22017.1"/>
    </source>
</evidence>
<sequence length="85" mass="9255">MNGHGAKCTWPDVLEEMEPQLGMEDSFQSIFFPDPGASDDSKQSQQTLSQQLTTIPVSQTSKNHNGGKKPETGDTAGREKENSCL</sequence>
<keyword evidence="3" id="KW-1185">Reference proteome</keyword>
<evidence type="ECO:0000256" key="1">
    <source>
        <dbReference type="SAM" id="MobiDB-lite"/>
    </source>
</evidence>
<feature type="compositionally biased region" description="Polar residues" evidence="1">
    <location>
        <begin position="55"/>
        <end position="64"/>
    </location>
</feature>
<proteinExistence type="predicted"/>
<feature type="region of interest" description="Disordered" evidence="1">
    <location>
        <begin position="27"/>
        <end position="85"/>
    </location>
</feature>
<protein>
    <submittedName>
        <fullName evidence="2">Uncharacterized protein</fullName>
    </submittedName>
</protein>
<organism evidence="2 3">
    <name type="scientific">Fukomys damarensis</name>
    <name type="common">Damaraland mole rat</name>
    <name type="synonym">Cryptomys damarensis</name>
    <dbReference type="NCBI Taxonomy" id="885580"/>
    <lineage>
        <taxon>Eukaryota</taxon>
        <taxon>Metazoa</taxon>
        <taxon>Chordata</taxon>
        <taxon>Craniata</taxon>
        <taxon>Vertebrata</taxon>
        <taxon>Euteleostomi</taxon>
        <taxon>Mammalia</taxon>
        <taxon>Eutheria</taxon>
        <taxon>Euarchontoglires</taxon>
        <taxon>Glires</taxon>
        <taxon>Rodentia</taxon>
        <taxon>Hystricomorpha</taxon>
        <taxon>Bathyergidae</taxon>
        <taxon>Fukomys</taxon>
    </lineage>
</organism>
<reference evidence="2 3" key="1">
    <citation type="submission" date="2013-11" db="EMBL/GenBank/DDBJ databases">
        <title>The Damaraland mole rat (Fukomys damarensis) genome and evolution of African mole rats.</title>
        <authorList>
            <person name="Gladyshev V.N."/>
            <person name="Fang X."/>
        </authorList>
    </citation>
    <scope>NUCLEOTIDE SEQUENCE [LARGE SCALE GENOMIC DNA]</scope>
    <source>
        <tissue evidence="2">Liver</tissue>
    </source>
</reference>
<name>A0A091CU71_FUKDA</name>
<dbReference type="AlphaFoldDB" id="A0A091CU71"/>
<feature type="compositionally biased region" description="Basic and acidic residues" evidence="1">
    <location>
        <begin position="68"/>
        <end position="85"/>
    </location>
</feature>
<gene>
    <name evidence="2" type="ORF">H920_16596</name>
</gene>
<dbReference type="Proteomes" id="UP000028990">
    <property type="component" value="Unassembled WGS sequence"/>
</dbReference>